<dbReference type="SUPFAM" id="SSF46689">
    <property type="entry name" value="Homeodomain-like"/>
    <property type="match status" value="1"/>
</dbReference>
<dbReference type="AlphaFoldDB" id="A0AAW7INW4"/>
<evidence type="ECO:0000256" key="1">
    <source>
        <dbReference type="ARBA" id="ARBA00023015"/>
    </source>
</evidence>
<dbReference type="Proteomes" id="UP001234602">
    <property type="component" value="Unassembled WGS sequence"/>
</dbReference>
<sequence length="192" mass="22379">MKSDEIKKAALKYFTIHGYEGTSLSQIAEDVGIRKQSIYSHFKGKDDLFLSVLKDAKEMELSFYKEYFNMMRKSDPEKTLYGFLEEMIKMFQEVESLKFWLRMGFFPPTHLYNEIQKETDDLLVQQEALMEEIFQTWTSEGALSTGDARTLTLAYSGIIVAIMVELVYADNPERVAEKLEASWSIFWRGISR</sequence>
<dbReference type="PANTHER" id="PTHR30055">
    <property type="entry name" value="HTH-TYPE TRANSCRIPTIONAL REGULATOR RUTR"/>
    <property type="match status" value="1"/>
</dbReference>
<organism evidence="6 7">
    <name type="scientific">Peribacillus simplex</name>
    <dbReference type="NCBI Taxonomy" id="1478"/>
    <lineage>
        <taxon>Bacteria</taxon>
        <taxon>Bacillati</taxon>
        <taxon>Bacillota</taxon>
        <taxon>Bacilli</taxon>
        <taxon>Bacillales</taxon>
        <taxon>Bacillaceae</taxon>
        <taxon>Peribacillus</taxon>
    </lineage>
</organism>
<dbReference type="KEGG" id="bsj:UP17_22075"/>
<evidence type="ECO:0000256" key="2">
    <source>
        <dbReference type="ARBA" id="ARBA00023125"/>
    </source>
</evidence>
<evidence type="ECO:0000256" key="4">
    <source>
        <dbReference type="PROSITE-ProRule" id="PRU00335"/>
    </source>
</evidence>
<reference evidence="6" key="1">
    <citation type="submission" date="2023-06" db="EMBL/GenBank/DDBJ databases">
        <title>Comparative genomics of Bacillaceae isolates and their secondary metabolite potential.</title>
        <authorList>
            <person name="Song L."/>
            <person name="Nielsen L.J."/>
            <person name="Mohite O."/>
            <person name="Xu X."/>
            <person name="Weber T."/>
            <person name="Kovacs A.T."/>
        </authorList>
    </citation>
    <scope>NUCLEOTIDE SEQUENCE</scope>
    <source>
        <strain evidence="6">D8_B_37</strain>
    </source>
</reference>
<gene>
    <name evidence="6" type="ORF">QUF89_05895</name>
</gene>
<proteinExistence type="predicted"/>
<dbReference type="GO" id="GO:0000976">
    <property type="term" value="F:transcription cis-regulatory region binding"/>
    <property type="evidence" value="ECO:0007669"/>
    <property type="project" value="TreeGrafter"/>
</dbReference>
<feature type="DNA-binding region" description="H-T-H motif" evidence="4">
    <location>
        <begin position="23"/>
        <end position="42"/>
    </location>
</feature>
<dbReference type="SUPFAM" id="SSF48498">
    <property type="entry name" value="Tetracyclin repressor-like, C-terminal domain"/>
    <property type="match status" value="1"/>
</dbReference>
<dbReference type="Gene3D" id="1.10.357.10">
    <property type="entry name" value="Tetracycline Repressor, domain 2"/>
    <property type="match status" value="1"/>
</dbReference>
<dbReference type="EMBL" id="JAUCEY010000008">
    <property type="protein sequence ID" value="MDM5451737.1"/>
    <property type="molecule type" value="Genomic_DNA"/>
</dbReference>
<feature type="domain" description="HTH tetR-type" evidence="5">
    <location>
        <begin position="1"/>
        <end position="60"/>
    </location>
</feature>
<dbReference type="RefSeq" id="WP_061465318.1">
    <property type="nucleotide sequence ID" value="NZ_CP011008.1"/>
</dbReference>
<evidence type="ECO:0000259" key="5">
    <source>
        <dbReference type="PROSITE" id="PS50977"/>
    </source>
</evidence>
<dbReference type="InterPro" id="IPR001647">
    <property type="entry name" value="HTH_TetR"/>
</dbReference>
<protein>
    <submittedName>
        <fullName evidence="6">TetR/AcrR family transcriptional regulator</fullName>
    </submittedName>
</protein>
<evidence type="ECO:0000313" key="6">
    <source>
        <dbReference type="EMBL" id="MDM5451737.1"/>
    </source>
</evidence>
<dbReference type="PANTHER" id="PTHR30055:SF238">
    <property type="entry name" value="MYCOFACTOCIN BIOSYNTHESIS TRANSCRIPTIONAL REGULATOR MFTR-RELATED"/>
    <property type="match status" value="1"/>
</dbReference>
<evidence type="ECO:0000313" key="7">
    <source>
        <dbReference type="Proteomes" id="UP001234602"/>
    </source>
</evidence>
<dbReference type="Pfam" id="PF00440">
    <property type="entry name" value="TetR_N"/>
    <property type="match status" value="1"/>
</dbReference>
<dbReference type="InterPro" id="IPR009057">
    <property type="entry name" value="Homeodomain-like_sf"/>
</dbReference>
<dbReference type="InterPro" id="IPR036271">
    <property type="entry name" value="Tet_transcr_reg_TetR-rel_C_sf"/>
</dbReference>
<dbReference type="PROSITE" id="PS50977">
    <property type="entry name" value="HTH_TETR_2"/>
    <property type="match status" value="1"/>
</dbReference>
<keyword evidence="1" id="KW-0805">Transcription regulation</keyword>
<dbReference type="PRINTS" id="PR00455">
    <property type="entry name" value="HTHTETR"/>
</dbReference>
<dbReference type="GO" id="GO:0003700">
    <property type="term" value="F:DNA-binding transcription factor activity"/>
    <property type="evidence" value="ECO:0007669"/>
    <property type="project" value="TreeGrafter"/>
</dbReference>
<dbReference type="InterPro" id="IPR050109">
    <property type="entry name" value="HTH-type_TetR-like_transc_reg"/>
</dbReference>
<comment type="caution">
    <text evidence="6">The sequence shown here is derived from an EMBL/GenBank/DDBJ whole genome shotgun (WGS) entry which is preliminary data.</text>
</comment>
<evidence type="ECO:0000256" key="3">
    <source>
        <dbReference type="ARBA" id="ARBA00023163"/>
    </source>
</evidence>
<name>A0AAW7INW4_9BACI</name>
<keyword evidence="2 4" id="KW-0238">DNA-binding</keyword>
<keyword evidence="3" id="KW-0804">Transcription</keyword>
<accession>A0AAW7INW4</accession>
<dbReference type="Gene3D" id="1.10.10.60">
    <property type="entry name" value="Homeodomain-like"/>
    <property type="match status" value="1"/>
</dbReference>